<organism evidence="1 2">
    <name type="scientific">Sphingobacterium suaedae</name>
    <dbReference type="NCBI Taxonomy" id="1686402"/>
    <lineage>
        <taxon>Bacteria</taxon>
        <taxon>Pseudomonadati</taxon>
        <taxon>Bacteroidota</taxon>
        <taxon>Sphingobacteriia</taxon>
        <taxon>Sphingobacteriales</taxon>
        <taxon>Sphingobacteriaceae</taxon>
        <taxon>Sphingobacterium</taxon>
    </lineage>
</organism>
<dbReference type="Proteomes" id="UP001597545">
    <property type="component" value="Unassembled WGS sequence"/>
</dbReference>
<reference evidence="2" key="1">
    <citation type="journal article" date="2019" name="Int. J. Syst. Evol. Microbiol.">
        <title>The Global Catalogue of Microorganisms (GCM) 10K type strain sequencing project: providing services to taxonomists for standard genome sequencing and annotation.</title>
        <authorList>
            <consortium name="The Broad Institute Genomics Platform"/>
            <consortium name="The Broad Institute Genome Sequencing Center for Infectious Disease"/>
            <person name="Wu L."/>
            <person name="Ma J."/>
        </authorList>
    </citation>
    <scope>NUCLEOTIDE SEQUENCE [LARGE SCALE GENOMIC DNA]</scope>
    <source>
        <strain evidence="2">KCTC 42662</strain>
    </source>
</reference>
<evidence type="ECO:0000313" key="2">
    <source>
        <dbReference type="Proteomes" id="UP001597545"/>
    </source>
</evidence>
<dbReference type="EMBL" id="JBHULR010000001">
    <property type="protein sequence ID" value="MFD2546046.1"/>
    <property type="molecule type" value="Genomic_DNA"/>
</dbReference>
<evidence type="ECO:0008006" key="3">
    <source>
        <dbReference type="Google" id="ProtNLM"/>
    </source>
</evidence>
<gene>
    <name evidence="1" type="ORF">ACFSR5_00150</name>
</gene>
<dbReference type="RefSeq" id="WP_380899454.1">
    <property type="nucleotide sequence ID" value="NZ_JBHUEG010000002.1"/>
</dbReference>
<name>A0ABW5KBA8_9SPHI</name>
<accession>A0ABW5KBA8</accession>
<sequence length="277" mass="31611">MTADSLYQGVKDGDSAVIIAAEYPVIGPWISGESITDSIIDFYGLPKGITWTFDSLRAAHTFNTTFNRNGQVLYHPFLYDNGADYIEEGARRFVDVKTGKMGLVHPYGRVLIPAKYDFLMPLKNGYTTAYRGVKRKSEARGEHWSIVPDSTKQFRHTVVNRMGLEVKGHGEKDAENSVRLDDGNYYPTVYTIQDPEEQKMLDMLSTDQLVMKAAGPQPEKWQLKIIERPSPKFPYYVLGNIQSILPIYIAVDANARLYYFDYYRMIPLADYLAAREY</sequence>
<protein>
    <recommendedName>
        <fullName evidence="3">WG repeat-containing protein</fullName>
    </recommendedName>
</protein>
<proteinExistence type="predicted"/>
<keyword evidence="2" id="KW-1185">Reference proteome</keyword>
<evidence type="ECO:0000313" key="1">
    <source>
        <dbReference type="EMBL" id="MFD2546046.1"/>
    </source>
</evidence>
<comment type="caution">
    <text evidence="1">The sequence shown here is derived from an EMBL/GenBank/DDBJ whole genome shotgun (WGS) entry which is preliminary data.</text>
</comment>